<evidence type="ECO:0000256" key="1">
    <source>
        <dbReference type="SAM" id="Phobius"/>
    </source>
</evidence>
<gene>
    <name evidence="2" type="ORF">SHELI_v1c04230</name>
</gene>
<dbReference type="AlphaFoldDB" id="A0A1B3SKB6"/>
<dbReference type="EMBL" id="CP017015">
    <property type="protein sequence ID" value="AOG60374.1"/>
    <property type="molecule type" value="Genomic_DNA"/>
</dbReference>
<protein>
    <submittedName>
        <fullName evidence="2">Uncharacterized protein</fullName>
    </submittedName>
</protein>
<dbReference type="STRING" id="216938.SHELI_v1c04230"/>
<keyword evidence="3" id="KW-1185">Reference proteome</keyword>
<proteinExistence type="predicted"/>
<dbReference type="KEGG" id="shj:SHELI_v1c04230"/>
<keyword evidence="1" id="KW-0812">Transmembrane</keyword>
<name>A0A1B3SKB6_9MOLU</name>
<keyword evidence="1" id="KW-0472">Membrane</keyword>
<feature type="transmembrane region" description="Helical" evidence="1">
    <location>
        <begin position="12"/>
        <end position="35"/>
    </location>
</feature>
<organism evidence="2 3">
    <name type="scientific">Spiroplasma helicoides</name>
    <dbReference type="NCBI Taxonomy" id="216938"/>
    <lineage>
        <taxon>Bacteria</taxon>
        <taxon>Bacillati</taxon>
        <taxon>Mycoplasmatota</taxon>
        <taxon>Mollicutes</taxon>
        <taxon>Entomoplasmatales</taxon>
        <taxon>Spiroplasmataceae</taxon>
        <taxon>Spiroplasma</taxon>
    </lineage>
</organism>
<sequence>MLFSEYLSNSDIIAIFFGVISFIQAVCIAFFGVIFRKSAKKRDEEYKKDIKNILESLNHNLIGIVNIVASEYQKTVQNTANTIDNTNEEYFEEKYNIFQQKLREVKKSQNNFAKNKLWKKRQKNS</sequence>
<reference evidence="2 3" key="1">
    <citation type="submission" date="2016-08" db="EMBL/GenBank/DDBJ databases">
        <title>Complete genome sequence of Spiroplasma helicoides TABS-2 (DSM 22551).</title>
        <authorList>
            <person name="Shen W.-Y."/>
            <person name="Lo W.-S."/>
            <person name="Lai Y.-C."/>
            <person name="Kuo C.-H."/>
        </authorList>
    </citation>
    <scope>NUCLEOTIDE SEQUENCE [LARGE SCALE GENOMIC DNA]</scope>
    <source>
        <strain evidence="2 3">TABS-2</strain>
    </source>
</reference>
<accession>A0A1B3SKB6</accession>
<dbReference type="RefSeq" id="WP_069116265.1">
    <property type="nucleotide sequence ID" value="NZ_CP017015.1"/>
</dbReference>
<dbReference type="Proteomes" id="UP000094378">
    <property type="component" value="Chromosome"/>
</dbReference>
<evidence type="ECO:0000313" key="3">
    <source>
        <dbReference type="Proteomes" id="UP000094378"/>
    </source>
</evidence>
<evidence type="ECO:0000313" key="2">
    <source>
        <dbReference type="EMBL" id="AOG60374.1"/>
    </source>
</evidence>
<keyword evidence="1" id="KW-1133">Transmembrane helix</keyword>